<evidence type="ECO:0000313" key="1">
    <source>
        <dbReference type="EMBL" id="SIO07483.1"/>
    </source>
</evidence>
<organism evidence="1 2">
    <name type="scientific">Carnobacterium alterfunditum</name>
    <dbReference type="NCBI Taxonomy" id="28230"/>
    <lineage>
        <taxon>Bacteria</taxon>
        <taxon>Bacillati</taxon>
        <taxon>Bacillota</taxon>
        <taxon>Bacilli</taxon>
        <taxon>Lactobacillales</taxon>
        <taxon>Carnobacteriaceae</taxon>
        <taxon>Carnobacterium</taxon>
    </lineage>
</organism>
<keyword evidence="2" id="KW-1185">Reference proteome</keyword>
<gene>
    <name evidence="1" type="ORF">SAMN05878443_1250</name>
</gene>
<evidence type="ECO:0000313" key="2">
    <source>
        <dbReference type="Proteomes" id="UP000184758"/>
    </source>
</evidence>
<name>A0A1N6GIX2_9LACT</name>
<sequence length="56" mass="6550">MSNNTVIEVTGPSVKLKSNKSKIVIHYQDDFNALIHYEFIVRKLNEQKDSNKDDER</sequence>
<dbReference type="AlphaFoldDB" id="A0A1N6GIX2"/>
<proteinExistence type="predicted"/>
<dbReference type="EMBL" id="FSRN01000001">
    <property type="protein sequence ID" value="SIO07483.1"/>
    <property type="molecule type" value="Genomic_DNA"/>
</dbReference>
<dbReference type="Proteomes" id="UP000184758">
    <property type="component" value="Unassembled WGS sequence"/>
</dbReference>
<reference evidence="2" key="1">
    <citation type="submission" date="2016-11" db="EMBL/GenBank/DDBJ databases">
        <authorList>
            <person name="Varghese N."/>
            <person name="Submissions S."/>
        </authorList>
    </citation>
    <scope>NUCLEOTIDE SEQUENCE [LARGE SCALE GENOMIC DNA]</scope>
    <source>
        <strain evidence="2">313</strain>
    </source>
</reference>
<protein>
    <submittedName>
        <fullName evidence="1">Uncharacterized protein</fullName>
    </submittedName>
</protein>
<accession>A0A1N6GIX2</accession>
<dbReference type="RefSeq" id="WP_156097507.1">
    <property type="nucleotide sequence ID" value="NZ_FSRN01000001.1"/>
</dbReference>